<keyword evidence="1" id="KW-0812">Transmembrane</keyword>
<feature type="transmembrane region" description="Helical" evidence="1">
    <location>
        <begin position="114"/>
        <end position="137"/>
    </location>
</feature>
<evidence type="ECO:0000313" key="2">
    <source>
        <dbReference type="EMBL" id="PZW37596.1"/>
    </source>
</evidence>
<dbReference type="AlphaFoldDB" id="A0A2W7JRM2"/>
<evidence type="ECO:0000313" key="3">
    <source>
        <dbReference type="Proteomes" id="UP000249542"/>
    </source>
</evidence>
<keyword evidence="3" id="KW-1185">Reference proteome</keyword>
<evidence type="ECO:0000256" key="1">
    <source>
        <dbReference type="SAM" id="Phobius"/>
    </source>
</evidence>
<proteinExistence type="predicted"/>
<organism evidence="2 3">
    <name type="scientific">Mesonia algae</name>
    <dbReference type="NCBI Taxonomy" id="213248"/>
    <lineage>
        <taxon>Bacteria</taxon>
        <taxon>Pseudomonadati</taxon>
        <taxon>Bacteroidota</taxon>
        <taxon>Flavobacteriia</taxon>
        <taxon>Flavobacteriales</taxon>
        <taxon>Flavobacteriaceae</taxon>
        <taxon>Mesonia</taxon>
    </lineage>
</organism>
<dbReference type="EMBL" id="QKYV01000018">
    <property type="protein sequence ID" value="PZW37596.1"/>
    <property type="molecule type" value="Genomic_DNA"/>
</dbReference>
<feature type="transmembrane region" description="Helical" evidence="1">
    <location>
        <begin position="18"/>
        <end position="39"/>
    </location>
</feature>
<keyword evidence="1" id="KW-1133">Transmembrane helix</keyword>
<keyword evidence="1" id="KW-0472">Membrane</keyword>
<sequence length="141" mass="16514">MENNFARWQLVRINQLTFINNLILGLSLGLLAYVFNFVQSDEIIFSCIQKILFWIGCITSLCSIALALLLALNRLKDFRKTANLVRKLEKKDLDEKNKSRQITDNLGKTTWKLFYWQIATFCISFVTFSIFILMDLYDKIT</sequence>
<accession>A0A2W7JRM2</accession>
<dbReference type="Proteomes" id="UP000249542">
    <property type="component" value="Unassembled WGS sequence"/>
</dbReference>
<protein>
    <submittedName>
        <fullName evidence="2">Uncharacterized protein</fullName>
    </submittedName>
</protein>
<comment type="caution">
    <text evidence="2">The sequence shown here is derived from an EMBL/GenBank/DDBJ whole genome shotgun (WGS) entry which is preliminary data.</text>
</comment>
<gene>
    <name evidence="2" type="ORF">LX95_02878</name>
</gene>
<name>A0A2W7JRM2_9FLAO</name>
<reference evidence="2 3" key="1">
    <citation type="submission" date="2018-06" db="EMBL/GenBank/DDBJ databases">
        <title>Genomic Encyclopedia of Archaeal and Bacterial Type Strains, Phase II (KMG-II): from individual species to whole genera.</title>
        <authorList>
            <person name="Goeker M."/>
        </authorList>
    </citation>
    <scope>NUCLEOTIDE SEQUENCE [LARGE SCALE GENOMIC DNA]</scope>
    <source>
        <strain evidence="2 3">DSM 15361</strain>
    </source>
</reference>
<feature type="transmembrane region" description="Helical" evidence="1">
    <location>
        <begin position="51"/>
        <end position="72"/>
    </location>
</feature>
<dbReference type="RefSeq" id="WP_111542128.1">
    <property type="nucleotide sequence ID" value="NZ_QKYV01000018.1"/>
</dbReference>